<dbReference type="Proteomes" id="UP000029868">
    <property type="component" value="Unassembled WGS sequence"/>
</dbReference>
<evidence type="ECO:0000256" key="6">
    <source>
        <dbReference type="ARBA" id="ARBA00023004"/>
    </source>
</evidence>
<keyword evidence="3 7" id="KW-0479">Metal-binding</keyword>
<proteinExistence type="predicted"/>
<comment type="caution">
    <text evidence="10">The sequence shown here is derived from an EMBL/GenBank/DDBJ whole genome shotgun (WGS) entry which is preliminary data.</text>
</comment>
<dbReference type="GO" id="GO:0004130">
    <property type="term" value="F:cytochrome-c peroxidase activity"/>
    <property type="evidence" value="ECO:0007669"/>
    <property type="project" value="TreeGrafter"/>
</dbReference>
<dbReference type="GO" id="GO:0030313">
    <property type="term" value="C:cell envelope"/>
    <property type="evidence" value="ECO:0007669"/>
    <property type="project" value="UniProtKB-SubCell"/>
</dbReference>
<dbReference type="Gene3D" id="1.10.760.10">
    <property type="entry name" value="Cytochrome c-like domain"/>
    <property type="match status" value="2"/>
</dbReference>
<dbReference type="OrthoDB" id="9805202at2"/>
<evidence type="ECO:0000256" key="4">
    <source>
        <dbReference type="ARBA" id="ARBA00022729"/>
    </source>
</evidence>
<feature type="chain" id="PRO_5001948874" evidence="8">
    <location>
        <begin position="23"/>
        <end position="721"/>
    </location>
</feature>
<keyword evidence="4 8" id="KW-0732">Signal</keyword>
<dbReference type="InterPro" id="IPR036909">
    <property type="entry name" value="Cyt_c-like_dom_sf"/>
</dbReference>
<dbReference type="PANTHER" id="PTHR30600:SF10">
    <property type="entry name" value="BLL6722 PROTEIN"/>
    <property type="match status" value="1"/>
</dbReference>
<evidence type="ECO:0000256" key="2">
    <source>
        <dbReference type="ARBA" id="ARBA00022617"/>
    </source>
</evidence>
<dbReference type="InterPro" id="IPR007280">
    <property type="entry name" value="Peptidase_C_arc/bac"/>
</dbReference>
<evidence type="ECO:0000256" key="5">
    <source>
        <dbReference type="ARBA" id="ARBA00023002"/>
    </source>
</evidence>
<organism evidence="10 11">
    <name type="scientific">Colwellia psychrerythraea</name>
    <name type="common">Vibrio psychroerythus</name>
    <dbReference type="NCBI Taxonomy" id="28229"/>
    <lineage>
        <taxon>Bacteria</taxon>
        <taxon>Pseudomonadati</taxon>
        <taxon>Pseudomonadota</taxon>
        <taxon>Gammaproteobacteria</taxon>
        <taxon>Alteromonadales</taxon>
        <taxon>Colwelliaceae</taxon>
        <taxon>Colwellia</taxon>
    </lineage>
</organism>
<name>A0A099KSK0_COLPS</name>
<dbReference type="AlphaFoldDB" id="A0A099KSK0"/>
<dbReference type="InterPro" id="IPR004852">
    <property type="entry name" value="Di-haem_cyt_c_peroxidsae"/>
</dbReference>
<evidence type="ECO:0000256" key="1">
    <source>
        <dbReference type="ARBA" id="ARBA00004196"/>
    </source>
</evidence>
<dbReference type="InterPro" id="IPR009056">
    <property type="entry name" value="Cyt_c-like_dom"/>
</dbReference>
<keyword evidence="5" id="KW-0560">Oxidoreductase</keyword>
<dbReference type="PANTHER" id="PTHR30600">
    <property type="entry name" value="CYTOCHROME C PEROXIDASE-RELATED"/>
    <property type="match status" value="1"/>
</dbReference>
<dbReference type="Pfam" id="PF04151">
    <property type="entry name" value="PPC"/>
    <property type="match status" value="1"/>
</dbReference>
<feature type="signal peptide" evidence="8">
    <location>
        <begin position="1"/>
        <end position="22"/>
    </location>
</feature>
<dbReference type="InterPro" id="IPR051395">
    <property type="entry name" value="Cytochrome_c_Peroxidase/MauG"/>
</dbReference>
<dbReference type="GO" id="GO:0009055">
    <property type="term" value="F:electron transfer activity"/>
    <property type="evidence" value="ECO:0007669"/>
    <property type="project" value="InterPro"/>
</dbReference>
<reference evidence="10 11" key="1">
    <citation type="submission" date="2014-08" db="EMBL/GenBank/DDBJ databases">
        <title>Genomic and Phenotypic Diversity of Colwellia psychrerythraea strains from Disparate Marine Basins.</title>
        <authorList>
            <person name="Techtmann S.M."/>
            <person name="Stelling S.C."/>
            <person name="Utturkar S.M."/>
            <person name="Alshibli N."/>
            <person name="Harris A."/>
            <person name="Brown S.D."/>
            <person name="Hazen T.C."/>
        </authorList>
    </citation>
    <scope>NUCLEOTIDE SEQUENCE [LARGE SCALE GENOMIC DNA]</scope>
    <source>
        <strain evidence="10 11">GAB14E</strain>
    </source>
</reference>
<dbReference type="Gene3D" id="2.60.120.380">
    <property type="match status" value="2"/>
</dbReference>
<evidence type="ECO:0000256" key="7">
    <source>
        <dbReference type="PROSITE-ProRule" id="PRU00433"/>
    </source>
</evidence>
<sequence length="721" mass="77473">MRAKTKLVSMLILTAISGQLSAETIDDKLQTIISAQSLTGDPAQAFNLPLPDEPEAELGKLLFFSQALGGEQNAACASCHHPYLAGGDGLALAVGVDAENPLVMGDGRKHPDGIFNNPRNTPSIMNAWIWTQGLFLDSRVEKLASGGIRTPDSAFGEADAAAGESLLIAQAGFPVTSVEEMRTENFETGQSNETVRHHLGQRLANEGIGANELDKNEWRTLFEGVYGSETPEGEEVVNFDNVKRAIASYESSLNLTNNRWFSYIKGDIDAITEQEKRGAKLFYSPAPEGAGCVGCHSGDTFTSQAFFNVGFPQIGPGKGHGASGVDDFGRGAESSIPADNNAFRISSLLNVGVTAPYGHAGAYQTLEQVVDHYNDFDVSLPAFVTNKNWCEHPQFIDVENCESLFPEAETFASSSVATMQFLRTLGIPAMLPLGLTTEGKADLVAFLHTLTDPCTQDAVCMSKWLPNPQQNDPDGLQLHAINKKGLPLSMTRECDQVSLESGALALDQMECISGNHKSFYFHVKEDDTNLVISTTGGSGNADIFYNANTWATPFNAQAMAIKAGNEEVVYVKANRGYRYISVGSENGYQLTGLTVSIEAEPTPPPGPDVADACTMMFPVQRSGELKPGESVCVGQGIGYFTAYIDENTASVTVRTEHGTGNLSLYTGRTWPNANNNEGRSTNSDSNSEAIIITNPPVGWLYITVEGENANGMSIRLDKTSH</sequence>
<keyword evidence="6 7" id="KW-0408">Iron</keyword>
<comment type="subcellular location">
    <subcellularLocation>
        <location evidence="1">Cell envelope</location>
    </subcellularLocation>
</comment>
<evidence type="ECO:0000259" key="9">
    <source>
        <dbReference type="PROSITE" id="PS51007"/>
    </source>
</evidence>
<keyword evidence="2 7" id="KW-0349">Heme</keyword>
<dbReference type="PATRIC" id="fig|28229.3.peg.2407"/>
<dbReference type="Pfam" id="PF03150">
    <property type="entry name" value="CCP_MauG"/>
    <property type="match status" value="1"/>
</dbReference>
<dbReference type="RefSeq" id="WP_052093685.1">
    <property type="nucleotide sequence ID" value="NZ_JQEC01000029.1"/>
</dbReference>
<dbReference type="GO" id="GO:0046872">
    <property type="term" value="F:metal ion binding"/>
    <property type="evidence" value="ECO:0007669"/>
    <property type="project" value="UniProtKB-KW"/>
</dbReference>
<protein>
    <submittedName>
        <fullName evidence="10">Di-heme cytochrome c peroxidase</fullName>
    </submittedName>
</protein>
<dbReference type="PROSITE" id="PS51007">
    <property type="entry name" value="CYTC"/>
    <property type="match status" value="1"/>
</dbReference>
<evidence type="ECO:0000313" key="11">
    <source>
        <dbReference type="Proteomes" id="UP000029868"/>
    </source>
</evidence>
<dbReference type="EMBL" id="JQEC01000029">
    <property type="protein sequence ID" value="KGJ92862.1"/>
    <property type="molecule type" value="Genomic_DNA"/>
</dbReference>
<dbReference type="GO" id="GO:0020037">
    <property type="term" value="F:heme binding"/>
    <property type="evidence" value="ECO:0007669"/>
    <property type="project" value="InterPro"/>
</dbReference>
<evidence type="ECO:0000313" key="10">
    <source>
        <dbReference type="EMBL" id="KGJ92862.1"/>
    </source>
</evidence>
<evidence type="ECO:0000256" key="8">
    <source>
        <dbReference type="SAM" id="SignalP"/>
    </source>
</evidence>
<accession>A0A099KSK0</accession>
<keyword evidence="10" id="KW-0575">Peroxidase</keyword>
<dbReference type="SUPFAM" id="SSF46626">
    <property type="entry name" value="Cytochrome c"/>
    <property type="match status" value="2"/>
</dbReference>
<evidence type="ECO:0000256" key="3">
    <source>
        <dbReference type="ARBA" id="ARBA00022723"/>
    </source>
</evidence>
<gene>
    <name evidence="10" type="ORF">GAB14E_2778</name>
</gene>
<feature type="domain" description="Cytochrome c" evidence="9">
    <location>
        <begin position="273"/>
        <end position="451"/>
    </location>
</feature>